<dbReference type="AlphaFoldDB" id="A0AAV9EE05"/>
<evidence type="ECO:0000313" key="2">
    <source>
        <dbReference type="EMBL" id="KAK1311998.1"/>
    </source>
</evidence>
<evidence type="ECO:0000256" key="1">
    <source>
        <dbReference type="SAM" id="Phobius"/>
    </source>
</evidence>
<keyword evidence="1" id="KW-0472">Membrane</keyword>
<organism evidence="2 3">
    <name type="scientific">Acorus calamus</name>
    <name type="common">Sweet flag</name>
    <dbReference type="NCBI Taxonomy" id="4465"/>
    <lineage>
        <taxon>Eukaryota</taxon>
        <taxon>Viridiplantae</taxon>
        <taxon>Streptophyta</taxon>
        <taxon>Embryophyta</taxon>
        <taxon>Tracheophyta</taxon>
        <taxon>Spermatophyta</taxon>
        <taxon>Magnoliopsida</taxon>
        <taxon>Liliopsida</taxon>
        <taxon>Acoraceae</taxon>
        <taxon>Acorus</taxon>
    </lineage>
</organism>
<gene>
    <name evidence="2" type="ORF">QJS10_CPA07g01233</name>
</gene>
<reference evidence="2" key="2">
    <citation type="submission" date="2023-06" db="EMBL/GenBank/DDBJ databases">
        <authorList>
            <person name="Ma L."/>
            <person name="Liu K.-W."/>
            <person name="Li Z."/>
            <person name="Hsiao Y.-Y."/>
            <person name="Qi Y."/>
            <person name="Fu T."/>
            <person name="Tang G."/>
            <person name="Zhang D."/>
            <person name="Sun W.-H."/>
            <person name="Liu D.-K."/>
            <person name="Li Y."/>
            <person name="Chen G.-Z."/>
            <person name="Liu X.-D."/>
            <person name="Liao X.-Y."/>
            <person name="Jiang Y.-T."/>
            <person name="Yu X."/>
            <person name="Hao Y."/>
            <person name="Huang J."/>
            <person name="Zhao X.-W."/>
            <person name="Ke S."/>
            <person name="Chen Y.-Y."/>
            <person name="Wu W.-L."/>
            <person name="Hsu J.-L."/>
            <person name="Lin Y.-F."/>
            <person name="Huang M.-D."/>
            <person name="Li C.-Y."/>
            <person name="Huang L."/>
            <person name="Wang Z.-W."/>
            <person name="Zhao X."/>
            <person name="Zhong W.-Y."/>
            <person name="Peng D.-H."/>
            <person name="Ahmad S."/>
            <person name="Lan S."/>
            <person name="Zhang J.-S."/>
            <person name="Tsai W.-C."/>
            <person name="Van De Peer Y."/>
            <person name="Liu Z.-J."/>
        </authorList>
    </citation>
    <scope>NUCLEOTIDE SEQUENCE</scope>
    <source>
        <strain evidence="2">CP</strain>
        <tissue evidence="2">Leaves</tissue>
    </source>
</reference>
<keyword evidence="1" id="KW-0812">Transmembrane</keyword>
<protein>
    <submittedName>
        <fullName evidence="2">Uncharacterized protein</fullName>
    </submittedName>
</protein>
<accession>A0AAV9EE05</accession>
<proteinExistence type="predicted"/>
<keyword evidence="1" id="KW-1133">Transmembrane helix</keyword>
<dbReference type="Proteomes" id="UP001180020">
    <property type="component" value="Unassembled WGS sequence"/>
</dbReference>
<keyword evidence="3" id="KW-1185">Reference proteome</keyword>
<comment type="caution">
    <text evidence="2">The sequence shown here is derived from an EMBL/GenBank/DDBJ whole genome shotgun (WGS) entry which is preliminary data.</text>
</comment>
<dbReference type="EMBL" id="JAUJYO010000007">
    <property type="protein sequence ID" value="KAK1311998.1"/>
    <property type="molecule type" value="Genomic_DNA"/>
</dbReference>
<reference evidence="2" key="1">
    <citation type="journal article" date="2023" name="Nat. Commun.">
        <title>Diploid and tetraploid genomes of Acorus and the evolution of monocots.</title>
        <authorList>
            <person name="Ma L."/>
            <person name="Liu K.W."/>
            <person name="Li Z."/>
            <person name="Hsiao Y.Y."/>
            <person name="Qi Y."/>
            <person name="Fu T."/>
            <person name="Tang G.D."/>
            <person name="Zhang D."/>
            <person name="Sun W.H."/>
            <person name="Liu D.K."/>
            <person name="Li Y."/>
            <person name="Chen G.Z."/>
            <person name="Liu X.D."/>
            <person name="Liao X.Y."/>
            <person name="Jiang Y.T."/>
            <person name="Yu X."/>
            <person name="Hao Y."/>
            <person name="Huang J."/>
            <person name="Zhao X.W."/>
            <person name="Ke S."/>
            <person name="Chen Y.Y."/>
            <person name="Wu W.L."/>
            <person name="Hsu J.L."/>
            <person name="Lin Y.F."/>
            <person name="Huang M.D."/>
            <person name="Li C.Y."/>
            <person name="Huang L."/>
            <person name="Wang Z.W."/>
            <person name="Zhao X."/>
            <person name="Zhong W.Y."/>
            <person name="Peng D.H."/>
            <person name="Ahmad S."/>
            <person name="Lan S."/>
            <person name="Zhang J.S."/>
            <person name="Tsai W.C."/>
            <person name="Van de Peer Y."/>
            <person name="Liu Z.J."/>
        </authorList>
    </citation>
    <scope>NUCLEOTIDE SEQUENCE</scope>
    <source>
        <strain evidence="2">CP</strain>
    </source>
</reference>
<sequence length="63" mass="6839">MSYSDVIGASFGRLGSTALHLCVILTYIGSALIITGGPRAAAPLSSERSRYQELVSERFEYQQ</sequence>
<feature type="transmembrane region" description="Helical" evidence="1">
    <location>
        <begin position="18"/>
        <end position="42"/>
    </location>
</feature>
<name>A0AAV9EE05_ACOCL</name>
<evidence type="ECO:0000313" key="3">
    <source>
        <dbReference type="Proteomes" id="UP001180020"/>
    </source>
</evidence>